<dbReference type="RefSeq" id="WP_166174348.1">
    <property type="nucleotide sequence ID" value="NZ_CP045119.1"/>
</dbReference>
<dbReference type="Gene3D" id="2.40.10.120">
    <property type="match status" value="1"/>
</dbReference>
<dbReference type="Pfam" id="PF13365">
    <property type="entry name" value="Trypsin_2"/>
    <property type="match status" value="1"/>
</dbReference>
<dbReference type="AlphaFoldDB" id="A0A6G8Q7B6"/>
<keyword evidence="2" id="KW-0378">Hydrolase</keyword>
<proteinExistence type="predicted"/>
<protein>
    <submittedName>
        <fullName evidence="4">PDZ domain-containing protein</fullName>
    </submittedName>
</protein>
<dbReference type="EMBL" id="CP045119">
    <property type="protein sequence ID" value="QIN82217.1"/>
    <property type="molecule type" value="Genomic_DNA"/>
</dbReference>
<gene>
    <name evidence="4" type="ORF">GBA63_05820</name>
</gene>
<dbReference type="KEGG" id="rub:GBA63_05820"/>
<accession>A0A6G8Q7B6</accession>
<dbReference type="InterPro" id="IPR051201">
    <property type="entry name" value="Chloro_Bact_Ser_Proteases"/>
</dbReference>
<keyword evidence="1" id="KW-0645">Protease</keyword>
<dbReference type="InterPro" id="IPR001478">
    <property type="entry name" value="PDZ"/>
</dbReference>
<dbReference type="InterPro" id="IPR009003">
    <property type="entry name" value="Peptidase_S1_PA"/>
</dbReference>
<feature type="domain" description="PDZ" evidence="3">
    <location>
        <begin position="206"/>
        <end position="292"/>
    </location>
</feature>
<dbReference type="PROSITE" id="PS50106">
    <property type="entry name" value="PDZ"/>
    <property type="match status" value="1"/>
</dbReference>
<sequence length="314" mass="32192">MVLGNAESFAQAASSEGARMVEGARESVVQVVSGGRGSGAGVIWSESGLVLTNDHVLPEGRGGRRRGGVTRVALRDGRTFDAEVVKRSRELDLALLRLRDAAELPAASVGDSDAMRVGEIVYAIGHPWGNPGAVTAGIVGGLGVSGGRGKGRRRGSGGSYIFSDVALAPGNSGGPLLNARGEVVGINAMIFGRTAFSIPSNAATAWVAAPRERRVDRRPRLGVGLVPVEFPASGRPEEGDAWGLAVSSVEEGGPAEAAGLLVGDVLLGIAGSPPHDVETFYEALSRDDTVSLRVLRGGHAIVVEVPPRTSGRAA</sequence>
<dbReference type="GO" id="GO:0004252">
    <property type="term" value="F:serine-type endopeptidase activity"/>
    <property type="evidence" value="ECO:0007669"/>
    <property type="project" value="InterPro"/>
</dbReference>
<reference evidence="4 5" key="1">
    <citation type="submission" date="2019-10" db="EMBL/GenBank/DDBJ databases">
        <title>Rubrobacter sp nov SCSIO 52090 isolated from a deep-sea sediment in the South China Sea.</title>
        <authorList>
            <person name="Chen R.W."/>
        </authorList>
    </citation>
    <scope>NUCLEOTIDE SEQUENCE [LARGE SCALE GENOMIC DNA]</scope>
    <source>
        <strain evidence="4 5">SCSIO 52909</strain>
    </source>
</reference>
<dbReference type="PANTHER" id="PTHR43343">
    <property type="entry name" value="PEPTIDASE S12"/>
    <property type="match status" value="1"/>
</dbReference>
<organism evidence="4 5">
    <name type="scientific">Rubrobacter tropicus</name>
    <dbReference type="NCBI Taxonomy" id="2653851"/>
    <lineage>
        <taxon>Bacteria</taxon>
        <taxon>Bacillati</taxon>
        <taxon>Actinomycetota</taxon>
        <taxon>Rubrobacteria</taxon>
        <taxon>Rubrobacterales</taxon>
        <taxon>Rubrobacteraceae</taxon>
        <taxon>Rubrobacter</taxon>
    </lineage>
</organism>
<dbReference type="Gene3D" id="2.30.42.10">
    <property type="match status" value="1"/>
</dbReference>
<dbReference type="SMART" id="SM00228">
    <property type="entry name" value="PDZ"/>
    <property type="match status" value="1"/>
</dbReference>
<keyword evidence="5" id="KW-1185">Reference proteome</keyword>
<evidence type="ECO:0000256" key="1">
    <source>
        <dbReference type="ARBA" id="ARBA00022670"/>
    </source>
</evidence>
<dbReference type="Pfam" id="PF17820">
    <property type="entry name" value="PDZ_6"/>
    <property type="match status" value="1"/>
</dbReference>
<dbReference type="InterPro" id="IPR041489">
    <property type="entry name" value="PDZ_6"/>
</dbReference>
<dbReference type="InterPro" id="IPR001940">
    <property type="entry name" value="Peptidase_S1C"/>
</dbReference>
<dbReference type="GO" id="GO:0006508">
    <property type="term" value="P:proteolysis"/>
    <property type="evidence" value="ECO:0007669"/>
    <property type="project" value="UniProtKB-KW"/>
</dbReference>
<dbReference type="InterPro" id="IPR036034">
    <property type="entry name" value="PDZ_sf"/>
</dbReference>
<evidence type="ECO:0000256" key="2">
    <source>
        <dbReference type="ARBA" id="ARBA00022801"/>
    </source>
</evidence>
<dbReference type="Proteomes" id="UP000501452">
    <property type="component" value="Chromosome"/>
</dbReference>
<name>A0A6G8Q7B6_9ACTN</name>
<dbReference type="SUPFAM" id="SSF50156">
    <property type="entry name" value="PDZ domain-like"/>
    <property type="match status" value="1"/>
</dbReference>
<evidence type="ECO:0000313" key="4">
    <source>
        <dbReference type="EMBL" id="QIN82217.1"/>
    </source>
</evidence>
<dbReference type="SUPFAM" id="SSF50494">
    <property type="entry name" value="Trypsin-like serine proteases"/>
    <property type="match status" value="1"/>
</dbReference>
<evidence type="ECO:0000259" key="3">
    <source>
        <dbReference type="PROSITE" id="PS50106"/>
    </source>
</evidence>
<evidence type="ECO:0000313" key="5">
    <source>
        <dbReference type="Proteomes" id="UP000501452"/>
    </source>
</evidence>
<dbReference type="PANTHER" id="PTHR43343:SF3">
    <property type="entry name" value="PROTEASE DO-LIKE 8, CHLOROPLASTIC"/>
    <property type="match status" value="1"/>
</dbReference>
<dbReference type="PRINTS" id="PR00834">
    <property type="entry name" value="PROTEASES2C"/>
</dbReference>